<keyword evidence="7 8" id="KW-0539">Nucleus</keyword>
<dbReference type="AlphaFoldDB" id="A0A5P1EN06"/>
<evidence type="ECO:0000256" key="5">
    <source>
        <dbReference type="ARBA" id="ARBA00023155"/>
    </source>
</evidence>
<organism evidence="11 12">
    <name type="scientific">Asparagus officinalis</name>
    <name type="common">Garden asparagus</name>
    <dbReference type="NCBI Taxonomy" id="4686"/>
    <lineage>
        <taxon>Eukaryota</taxon>
        <taxon>Viridiplantae</taxon>
        <taxon>Streptophyta</taxon>
        <taxon>Embryophyta</taxon>
        <taxon>Tracheophyta</taxon>
        <taxon>Spermatophyta</taxon>
        <taxon>Magnoliopsida</taxon>
        <taxon>Liliopsida</taxon>
        <taxon>Asparagales</taxon>
        <taxon>Asparagaceae</taxon>
        <taxon>Asparagoideae</taxon>
        <taxon>Asparagus</taxon>
    </lineage>
</organism>
<feature type="domain" description="Homeobox" evidence="10">
    <location>
        <begin position="374"/>
        <end position="437"/>
    </location>
</feature>
<feature type="DNA-binding region" description="Homeobox" evidence="8">
    <location>
        <begin position="854"/>
        <end position="894"/>
    </location>
</feature>
<dbReference type="InterPro" id="IPR050224">
    <property type="entry name" value="TALE_homeobox"/>
</dbReference>
<dbReference type="PROSITE" id="PS50071">
    <property type="entry name" value="HOMEOBOX_2"/>
    <property type="match status" value="2"/>
</dbReference>
<dbReference type="SMART" id="SM00574">
    <property type="entry name" value="POX"/>
    <property type="match status" value="2"/>
</dbReference>
<evidence type="ECO:0000256" key="2">
    <source>
        <dbReference type="ARBA" id="ARBA00006454"/>
    </source>
</evidence>
<dbReference type="SMART" id="SM00389">
    <property type="entry name" value="HOX"/>
    <property type="match status" value="2"/>
</dbReference>
<feature type="region of interest" description="Disordered" evidence="9">
    <location>
        <begin position="222"/>
        <end position="262"/>
    </location>
</feature>
<dbReference type="SUPFAM" id="SSF46689">
    <property type="entry name" value="Homeodomain-like"/>
    <property type="match status" value="2"/>
</dbReference>
<comment type="similarity">
    <text evidence="2">Belongs to the TALE/BELL homeobox family.</text>
</comment>
<name>A0A5P1EN06_ASPOF</name>
<proteinExistence type="inferred from homology"/>
<keyword evidence="6" id="KW-0804">Transcription</keyword>
<evidence type="ECO:0000256" key="9">
    <source>
        <dbReference type="SAM" id="MobiDB-lite"/>
    </source>
</evidence>
<feature type="compositionally biased region" description="Polar residues" evidence="9">
    <location>
        <begin position="170"/>
        <end position="180"/>
    </location>
</feature>
<dbReference type="InterPro" id="IPR006563">
    <property type="entry name" value="POX_dom"/>
</dbReference>
<dbReference type="InterPro" id="IPR001356">
    <property type="entry name" value="HD"/>
</dbReference>
<reference evidence="12" key="1">
    <citation type="journal article" date="2017" name="Nat. Commun.">
        <title>The asparagus genome sheds light on the origin and evolution of a young Y chromosome.</title>
        <authorList>
            <person name="Harkess A."/>
            <person name="Zhou J."/>
            <person name="Xu C."/>
            <person name="Bowers J.E."/>
            <person name="Van der Hulst R."/>
            <person name="Ayyampalayam S."/>
            <person name="Mercati F."/>
            <person name="Riccardi P."/>
            <person name="McKain M.R."/>
            <person name="Kakrana A."/>
            <person name="Tang H."/>
            <person name="Ray J."/>
            <person name="Groenendijk J."/>
            <person name="Arikit S."/>
            <person name="Mathioni S.M."/>
            <person name="Nakano M."/>
            <person name="Shan H."/>
            <person name="Telgmann-Rauber A."/>
            <person name="Kanno A."/>
            <person name="Yue Z."/>
            <person name="Chen H."/>
            <person name="Li W."/>
            <person name="Chen Y."/>
            <person name="Xu X."/>
            <person name="Zhang Y."/>
            <person name="Luo S."/>
            <person name="Chen H."/>
            <person name="Gao J."/>
            <person name="Mao Z."/>
            <person name="Pires J.C."/>
            <person name="Luo M."/>
            <person name="Kudrna D."/>
            <person name="Wing R.A."/>
            <person name="Meyers B.C."/>
            <person name="Yi K."/>
            <person name="Kong H."/>
            <person name="Lavrijsen P."/>
            <person name="Sunseri F."/>
            <person name="Falavigna A."/>
            <person name="Ye Y."/>
            <person name="Leebens-Mack J.H."/>
            <person name="Chen G."/>
        </authorList>
    </citation>
    <scope>NUCLEOTIDE SEQUENCE [LARGE SCALE GENOMIC DNA]</scope>
    <source>
        <strain evidence="12">cv. DH0086</strain>
    </source>
</reference>
<feature type="DNA-binding region" description="Homeobox" evidence="8">
    <location>
        <begin position="376"/>
        <end position="438"/>
    </location>
</feature>
<sequence length="909" mass="101584">MAAFYSSSTNQREDIPNAYLRDSGDNLYPEASVGGNMMYFNFASSGPFSEMLATGNESQPNCGALSVISQESSMSGHTYNSWRDGRNEMLFMQTNNGSMDGGNELVRSSVILNGQTNFSNVQGQGLSLSLGTQIPMSLFKYPSSNSDISMLSTHQSSRNGESCTDDNSRNKILNGNASPYGLTNLTSNISNSKYLKAAQNLLDEVVNVQKALKQKARKSQSFNTSTVCKDSDGATKSEVVPSNPQDPNANSSSELSPSERQDLQNKVTKLLAMLDEVDRRYKQYYHQMQIIVSSFDAIAGTGAAKPYTALALQTISRHFRCLRDAISSQIQSTRKILGEQESSSTKGCGISRLRYIDQHLRQQRAMQQLGMMQPHAWRPQRGLPETSVSVLRAWLFEHFLHPYPNDSEKLMLARQTGLTRGQVSNWFINARVRLWKPMVEEMYKEEFGETEMDSNSSSENIPKARDDAQISEDRGDLLQSPNSDKFPKNSAGQSNLIPNIDVGNAGYNNEAVDTDRQQKPNPEDFNLIHDGERFMAYQMAEMGRFGNASGVSLTLGLQHCEEGDQQGFLAIVIASSRPCLAMVSQEFSKDTSSVHTEHIAYNLQFRPDSAPLFVNPNEEHMNNLINHEAHKQYGGVGYGKGHGLSLTLGNSENNNRVYNSMNPYNHVLNSMASALVALQSSPYMKPAQELLDEVVCVSNAVDSEHDKQARKCSEINLKQFEANCYSADENDAVHIKISKLVALLDQLESRCDYYFHQMNTVVSSFESIAGIGSASSYTALTIQAMSKHFSNLREAIITQLNSSRESLSKNPPRNQHKSGTLQQLSMVQIRQVWRPLRGLPEGSVACLRSWLFEHFLHPYPTDSEKLMLASKTGLTRNQISNWFINARVRLWKPMIEEMYKEEFAEDMEE</sequence>
<evidence type="ECO:0000313" key="11">
    <source>
        <dbReference type="EMBL" id="ONK67388.1"/>
    </source>
</evidence>
<dbReference type="InterPro" id="IPR009057">
    <property type="entry name" value="Homeodomain-like_sf"/>
</dbReference>
<evidence type="ECO:0000256" key="3">
    <source>
        <dbReference type="ARBA" id="ARBA00023015"/>
    </source>
</evidence>
<feature type="region of interest" description="Disordered" evidence="9">
    <location>
        <begin position="149"/>
        <end position="180"/>
    </location>
</feature>
<dbReference type="OMA" id="LTPHSYH"/>
<dbReference type="Proteomes" id="UP000243459">
    <property type="component" value="Chromosome 6"/>
</dbReference>
<feature type="compositionally biased region" description="Polar residues" evidence="9">
    <location>
        <begin position="149"/>
        <end position="162"/>
    </location>
</feature>
<dbReference type="Gene3D" id="1.10.10.60">
    <property type="entry name" value="Homeodomain-like"/>
    <property type="match status" value="2"/>
</dbReference>
<dbReference type="InterPro" id="IPR008422">
    <property type="entry name" value="KN_HD"/>
</dbReference>
<dbReference type="Pfam" id="PF05920">
    <property type="entry name" value="Homeobox_KN"/>
    <property type="match status" value="2"/>
</dbReference>
<feature type="compositionally biased region" description="Polar residues" evidence="9">
    <location>
        <begin position="240"/>
        <end position="256"/>
    </location>
</feature>
<dbReference type="PANTHER" id="PTHR11850">
    <property type="entry name" value="HOMEOBOX PROTEIN TRANSCRIPTION FACTORS"/>
    <property type="match status" value="1"/>
</dbReference>
<keyword evidence="12" id="KW-1185">Reference proteome</keyword>
<comment type="subcellular location">
    <subcellularLocation>
        <location evidence="1 8">Nucleus</location>
    </subcellularLocation>
</comment>
<dbReference type="CDD" id="cd00086">
    <property type="entry name" value="homeodomain"/>
    <property type="match status" value="2"/>
</dbReference>
<gene>
    <name evidence="11" type="ORF">A4U43_C06F19650</name>
</gene>
<feature type="domain" description="Homeobox" evidence="10">
    <location>
        <begin position="852"/>
        <end position="893"/>
    </location>
</feature>
<dbReference type="GO" id="GO:0005634">
    <property type="term" value="C:nucleus"/>
    <property type="evidence" value="ECO:0007669"/>
    <property type="project" value="UniProtKB-SubCell"/>
</dbReference>
<evidence type="ECO:0000256" key="7">
    <source>
        <dbReference type="ARBA" id="ARBA00023242"/>
    </source>
</evidence>
<accession>A0A5P1EN06</accession>
<dbReference type="GO" id="GO:0003677">
    <property type="term" value="F:DNA binding"/>
    <property type="evidence" value="ECO:0007669"/>
    <property type="project" value="UniProtKB-UniRule"/>
</dbReference>
<evidence type="ECO:0000256" key="6">
    <source>
        <dbReference type="ARBA" id="ARBA00023163"/>
    </source>
</evidence>
<feature type="region of interest" description="Disordered" evidence="9">
    <location>
        <begin position="474"/>
        <end position="495"/>
    </location>
</feature>
<evidence type="ECO:0000256" key="8">
    <source>
        <dbReference type="PROSITE-ProRule" id="PRU00108"/>
    </source>
</evidence>
<keyword evidence="3" id="KW-0805">Transcription regulation</keyword>
<evidence type="ECO:0000313" key="12">
    <source>
        <dbReference type="Proteomes" id="UP000243459"/>
    </source>
</evidence>
<keyword evidence="5 8" id="KW-0371">Homeobox</keyword>
<evidence type="ECO:0000256" key="4">
    <source>
        <dbReference type="ARBA" id="ARBA00023125"/>
    </source>
</evidence>
<dbReference type="GO" id="GO:0006355">
    <property type="term" value="P:regulation of DNA-templated transcription"/>
    <property type="evidence" value="ECO:0007669"/>
    <property type="project" value="InterPro"/>
</dbReference>
<evidence type="ECO:0000256" key="1">
    <source>
        <dbReference type="ARBA" id="ARBA00004123"/>
    </source>
</evidence>
<keyword evidence="4 8" id="KW-0238">DNA-binding</keyword>
<dbReference type="EMBL" id="CM007386">
    <property type="protein sequence ID" value="ONK67388.1"/>
    <property type="molecule type" value="Genomic_DNA"/>
</dbReference>
<evidence type="ECO:0000259" key="10">
    <source>
        <dbReference type="PROSITE" id="PS50071"/>
    </source>
</evidence>
<protein>
    <recommendedName>
        <fullName evidence="10">Homeobox domain-containing protein</fullName>
    </recommendedName>
</protein>
<dbReference type="Gramene" id="ONK67388">
    <property type="protein sequence ID" value="ONK67388"/>
    <property type="gene ID" value="A4U43_C06F19650"/>
</dbReference>
<dbReference type="Pfam" id="PF07526">
    <property type="entry name" value="POX"/>
    <property type="match status" value="2"/>
</dbReference>